<dbReference type="InterPro" id="IPR050595">
    <property type="entry name" value="Bact_response_regulator"/>
</dbReference>
<geneLocation type="plasmid" evidence="4 5">
    <name>pLPU83d</name>
</geneLocation>
<accession>W6RV99</accession>
<feature type="domain" description="Response regulatory" evidence="3">
    <location>
        <begin position="6"/>
        <end position="120"/>
    </location>
</feature>
<reference evidence="4" key="1">
    <citation type="submission" date="2013-11" db="EMBL/GenBank/DDBJ databases">
        <title>Draft genome sequence of the broad-host-range Rhizobium sp. LPU83 strain, a member of the low-genetic diversity Oregon-like Rhizobium sp. group.</title>
        <authorList>
            <person name="Wibberg D."/>
            <person name="Puehler A."/>
            <person name="Schlueter A."/>
        </authorList>
    </citation>
    <scope>NUCLEOTIDE SEQUENCE [LARGE SCALE GENOMIC DNA]</scope>
    <source>
        <strain evidence="4">LPU83</strain>
        <plasmid evidence="4">pLPU83d</plasmid>
    </source>
</reference>
<feature type="modified residue" description="4-aspartylphosphate" evidence="2">
    <location>
        <position position="55"/>
    </location>
</feature>
<dbReference type="InterPro" id="IPR011006">
    <property type="entry name" value="CheY-like_superfamily"/>
</dbReference>
<evidence type="ECO:0000313" key="4">
    <source>
        <dbReference type="EMBL" id="CDM62573.1"/>
    </source>
</evidence>
<keyword evidence="4" id="KW-0614">Plasmid</keyword>
<dbReference type="KEGG" id="rhl:LPU83_pLPU83d_1203"/>
<dbReference type="PANTHER" id="PTHR44591">
    <property type="entry name" value="STRESS RESPONSE REGULATOR PROTEIN 1"/>
    <property type="match status" value="1"/>
</dbReference>
<dbReference type="EMBL" id="HG916855">
    <property type="protein sequence ID" value="CDM62573.1"/>
    <property type="molecule type" value="Genomic_DNA"/>
</dbReference>
<evidence type="ECO:0000313" key="5">
    <source>
        <dbReference type="Proteomes" id="UP000019443"/>
    </source>
</evidence>
<organism evidence="4 5">
    <name type="scientific">Rhizobium favelukesii</name>
    <dbReference type="NCBI Taxonomy" id="348824"/>
    <lineage>
        <taxon>Bacteria</taxon>
        <taxon>Pseudomonadati</taxon>
        <taxon>Pseudomonadota</taxon>
        <taxon>Alphaproteobacteria</taxon>
        <taxon>Hyphomicrobiales</taxon>
        <taxon>Rhizobiaceae</taxon>
        <taxon>Rhizobium/Agrobacterium group</taxon>
        <taxon>Rhizobium</taxon>
    </lineage>
</organism>
<gene>
    <name evidence="4" type="ORF">LPU83_pLPU83d_1203</name>
</gene>
<name>W6RV99_9HYPH</name>
<dbReference type="RefSeq" id="WP_024315173.1">
    <property type="nucleotide sequence ID" value="NZ_ATTO01000018.1"/>
</dbReference>
<proteinExistence type="predicted"/>
<dbReference type="GO" id="GO:0000160">
    <property type="term" value="P:phosphorelay signal transduction system"/>
    <property type="evidence" value="ECO:0007669"/>
    <property type="project" value="InterPro"/>
</dbReference>
<dbReference type="SMART" id="SM00448">
    <property type="entry name" value="REC"/>
    <property type="match status" value="1"/>
</dbReference>
<dbReference type="Proteomes" id="UP000019443">
    <property type="component" value="Plasmid pLPU83d"/>
</dbReference>
<dbReference type="HOGENOM" id="CLU_000445_69_8_5"/>
<protein>
    <recommendedName>
        <fullName evidence="3">Response regulatory domain-containing protein</fullName>
    </recommendedName>
</protein>
<keyword evidence="1 2" id="KW-0597">Phosphoprotein</keyword>
<dbReference type="AlphaFoldDB" id="W6RV99"/>
<dbReference type="Gene3D" id="3.40.50.2300">
    <property type="match status" value="1"/>
</dbReference>
<evidence type="ECO:0000256" key="2">
    <source>
        <dbReference type="PROSITE-ProRule" id="PRU00169"/>
    </source>
</evidence>
<keyword evidence="5" id="KW-1185">Reference proteome</keyword>
<dbReference type="PROSITE" id="PS50110">
    <property type="entry name" value="RESPONSE_REGULATORY"/>
    <property type="match status" value="1"/>
</dbReference>
<dbReference type="PATRIC" id="fig|348824.6.peg.6912"/>
<evidence type="ECO:0000256" key="1">
    <source>
        <dbReference type="ARBA" id="ARBA00022553"/>
    </source>
</evidence>
<sequence>MPSRPLIGIVDDDADILAALSSLVRSLGYCAECFSLASQLLDHSDLDTFSCVLSDIHMPMMSGLALTLRLREVAPGLPVILMTGRTDPHLEERAYGCGAISFIAKPFSLDVLAANLDGALAMHSTGRNDLQL</sequence>
<dbReference type="PANTHER" id="PTHR44591:SF25">
    <property type="entry name" value="CHEMOTAXIS TWO-COMPONENT RESPONSE REGULATOR"/>
    <property type="match status" value="1"/>
</dbReference>
<evidence type="ECO:0000259" key="3">
    <source>
        <dbReference type="PROSITE" id="PS50110"/>
    </source>
</evidence>
<dbReference type="InterPro" id="IPR001789">
    <property type="entry name" value="Sig_transdc_resp-reg_receiver"/>
</dbReference>
<dbReference type="SUPFAM" id="SSF52172">
    <property type="entry name" value="CheY-like"/>
    <property type="match status" value="1"/>
</dbReference>
<dbReference type="Pfam" id="PF00072">
    <property type="entry name" value="Response_reg"/>
    <property type="match status" value="1"/>
</dbReference>